<protein>
    <recommendedName>
        <fullName evidence="3">RNI-like protein</fullName>
    </recommendedName>
</protein>
<keyword evidence="2" id="KW-1185">Reference proteome</keyword>
<organism evidence="1 2">
    <name type="scientific">Dioszegia hungarica</name>
    <dbReference type="NCBI Taxonomy" id="4972"/>
    <lineage>
        <taxon>Eukaryota</taxon>
        <taxon>Fungi</taxon>
        <taxon>Dikarya</taxon>
        <taxon>Basidiomycota</taxon>
        <taxon>Agaricomycotina</taxon>
        <taxon>Tremellomycetes</taxon>
        <taxon>Tremellales</taxon>
        <taxon>Bulleribasidiaceae</taxon>
        <taxon>Dioszegia</taxon>
    </lineage>
</organism>
<dbReference type="AlphaFoldDB" id="A0AA38H3W4"/>
<dbReference type="Pfam" id="PF13516">
    <property type="entry name" value="LRR_6"/>
    <property type="match status" value="4"/>
</dbReference>
<comment type="caution">
    <text evidence="1">The sequence shown here is derived from an EMBL/GenBank/DDBJ whole genome shotgun (WGS) entry which is preliminary data.</text>
</comment>
<dbReference type="GeneID" id="77729745"/>
<dbReference type="InterPro" id="IPR032675">
    <property type="entry name" value="LRR_dom_sf"/>
</dbReference>
<accession>A0AA38H3W4</accession>
<reference evidence="1" key="1">
    <citation type="journal article" date="2022" name="G3 (Bethesda)">
        <title>High quality genome of the basidiomycete yeast Dioszegia hungarica PDD-24b-2 isolated from cloud water.</title>
        <authorList>
            <person name="Jarrige D."/>
            <person name="Haridas S."/>
            <person name="Bleykasten-Grosshans C."/>
            <person name="Joly M."/>
            <person name="Nadalig T."/>
            <person name="Sancelme M."/>
            <person name="Vuilleumier S."/>
            <person name="Grigoriev I.V."/>
            <person name="Amato P."/>
            <person name="Bringel F."/>
        </authorList>
    </citation>
    <scope>NUCLEOTIDE SEQUENCE</scope>
    <source>
        <strain evidence="1">PDD-24b-2</strain>
    </source>
</reference>
<dbReference type="Gene3D" id="3.80.10.10">
    <property type="entry name" value="Ribonuclease Inhibitor"/>
    <property type="match status" value="1"/>
</dbReference>
<proteinExistence type="predicted"/>
<dbReference type="SUPFAM" id="SSF52047">
    <property type="entry name" value="RNI-like"/>
    <property type="match status" value="1"/>
</dbReference>
<dbReference type="InterPro" id="IPR001611">
    <property type="entry name" value="Leu-rich_rpt"/>
</dbReference>
<dbReference type="RefSeq" id="XP_052943129.1">
    <property type="nucleotide sequence ID" value="XM_053090540.1"/>
</dbReference>
<dbReference type="EMBL" id="JAKWFO010000011">
    <property type="protein sequence ID" value="KAI9633352.1"/>
    <property type="molecule type" value="Genomic_DNA"/>
</dbReference>
<evidence type="ECO:0008006" key="3">
    <source>
        <dbReference type="Google" id="ProtNLM"/>
    </source>
</evidence>
<evidence type="ECO:0000313" key="2">
    <source>
        <dbReference type="Proteomes" id="UP001164286"/>
    </source>
</evidence>
<dbReference type="Proteomes" id="UP001164286">
    <property type="component" value="Unassembled WGS sequence"/>
</dbReference>
<gene>
    <name evidence="1" type="ORF">MKK02DRAFT_39333</name>
</gene>
<evidence type="ECO:0000313" key="1">
    <source>
        <dbReference type="EMBL" id="KAI9633352.1"/>
    </source>
</evidence>
<sequence>MHSDLDISGCTALGDKGLIALLKGLSSVSESADSAVRLWAVLTLAFCDLGDEGLQAALAAAEKIQLQYLWMGSNRIELRADLTPSICSINSIHLRCLSLSGNPRLLSASVILLFDTLSAPNLHSLNLAGCEIGTEAGAAIGGYLCSKRSRSLQSLHLGHNTFTLDDIRRIIDAVERGCFTLLQMGHHSNPPLVLHPTALYGEDPVVDARIQV</sequence>
<name>A0AA38H3W4_9TREE</name>